<reference evidence="2" key="1">
    <citation type="journal article" date="2020" name="New Phytol.">
        <title>Comparative genomics reveals dynamic genome evolution in host specialist ectomycorrhizal fungi.</title>
        <authorList>
            <person name="Lofgren L.A."/>
            <person name="Nguyen N.H."/>
            <person name="Vilgalys R."/>
            <person name="Ruytinx J."/>
            <person name="Liao H.L."/>
            <person name="Branco S."/>
            <person name="Kuo A."/>
            <person name="LaButti K."/>
            <person name="Lipzen A."/>
            <person name="Andreopoulos W."/>
            <person name="Pangilinan J."/>
            <person name="Riley R."/>
            <person name="Hundley H."/>
            <person name="Na H."/>
            <person name="Barry K."/>
            <person name="Grigoriev I.V."/>
            <person name="Stajich J.E."/>
            <person name="Kennedy P.G."/>
        </authorList>
    </citation>
    <scope>NUCLEOTIDE SEQUENCE</scope>
    <source>
        <strain evidence="2">FC423</strain>
    </source>
</reference>
<proteinExistence type="predicted"/>
<comment type="caution">
    <text evidence="2">The sequence shown here is derived from an EMBL/GenBank/DDBJ whole genome shotgun (WGS) entry which is preliminary data.</text>
</comment>
<dbReference type="AlphaFoldDB" id="A0A9P7FD80"/>
<dbReference type="EMBL" id="JABBWM010000013">
    <property type="protein sequence ID" value="KAG2113215.1"/>
    <property type="molecule type" value="Genomic_DNA"/>
</dbReference>
<dbReference type="Proteomes" id="UP000823399">
    <property type="component" value="Unassembled WGS sequence"/>
</dbReference>
<dbReference type="RefSeq" id="XP_041295773.1">
    <property type="nucleotide sequence ID" value="XM_041433461.1"/>
</dbReference>
<sequence>MPPRRRPLKTPQTLSTAAIAPPVDTSQTSPTAVTPTPAVTPAPTFPLLQPPSLQVVGAEGATGWRMQSAGAREARECAKRGNAHFNYALLGSKWVLLWFSPLSFWWETLSCGAEALPSKGTWWTVDGCFRMAGAIGRSSAGKLARIYIVKRGKLCAHCVMRGKAAPHVGIAVGSIQSDATSSCCILLGENCNIAQGEA</sequence>
<organism evidence="2 3">
    <name type="scientific">Suillus discolor</name>
    <dbReference type="NCBI Taxonomy" id="1912936"/>
    <lineage>
        <taxon>Eukaryota</taxon>
        <taxon>Fungi</taxon>
        <taxon>Dikarya</taxon>
        <taxon>Basidiomycota</taxon>
        <taxon>Agaricomycotina</taxon>
        <taxon>Agaricomycetes</taxon>
        <taxon>Agaricomycetidae</taxon>
        <taxon>Boletales</taxon>
        <taxon>Suillineae</taxon>
        <taxon>Suillaceae</taxon>
        <taxon>Suillus</taxon>
    </lineage>
</organism>
<evidence type="ECO:0000256" key="1">
    <source>
        <dbReference type="SAM" id="MobiDB-lite"/>
    </source>
</evidence>
<keyword evidence="3" id="KW-1185">Reference proteome</keyword>
<gene>
    <name evidence="2" type="ORF">F5147DRAFT_650719</name>
</gene>
<dbReference type="GeneID" id="64695720"/>
<feature type="region of interest" description="Disordered" evidence="1">
    <location>
        <begin position="20"/>
        <end position="45"/>
    </location>
</feature>
<accession>A0A9P7FD80</accession>
<name>A0A9P7FD80_9AGAM</name>
<evidence type="ECO:0000313" key="2">
    <source>
        <dbReference type="EMBL" id="KAG2113215.1"/>
    </source>
</evidence>
<protein>
    <submittedName>
        <fullName evidence="2">Uncharacterized protein</fullName>
    </submittedName>
</protein>
<evidence type="ECO:0000313" key="3">
    <source>
        <dbReference type="Proteomes" id="UP000823399"/>
    </source>
</evidence>